<feature type="compositionally biased region" description="Polar residues" evidence="1">
    <location>
        <begin position="520"/>
        <end position="541"/>
    </location>
</feature>
<dbReference type="Proteomes" id="UP001158576">
    <property type="component" value="Chromosome 2"/>
</dbReference>
<name>A0ABN7T4P9_OIKDI</name>
<dbReference type="EMBL" id="OU015567">
    <property type="protein sequence ID" value="CAG5112808.1"/>
    <property type="molecule type" value="Genomic_DNA"/>
</dbReference>
<keyword evidence="3" id="KW-1185">Reference proteome</keyword>
<accession>A0ABN7T4P9</accession>
<dbReference type="PANTHER" id="PTHR14663">
    <property type="entry name" value="METHYLTRANSFERASE NSUN7-RELATED"/>
    <property type="match status" value="1"/>
</dbReference>
<sequence>MSKEFLGTPLLSDEILVIASEKFANLAHREETTESEPIKYLKSSTSLTSQSSFESREMRIAFDLAFSCLRYRTHLEELLIESGFLGGAPLGDDLNTLVIVMLWDFVQRKFVSRGTRSKLQLGQRIEEVEEVETQLGNYAIKLAASLARMRIRESALTLGDTLSEELRNKERIRSQLPIYGWVNPRKASVKEITDEFEGAGIEFEPGTGLQDGLFIFSHEFLTTVEMSEAVREKKMLIVDSTTLVGPQAVANLLNGEESEDILLCGGCTSSLPMLAEVVVKAGKLLDEELNQSRFLFSSGDEPNTSQARKPKLIVCMATKKHQEVRDMMTEYGINEDVFEIVPPLSTMQPTDPRLMHVKVVLIEPRCSLSAAADPLRFMLMEGLDDNDPRLHALAKGVSQPQEGLKVILAASLLLPRSAATLYLTRSSIPKENEEVIQYGISQLPGKSDYKLAPVPLKLPIDVIEKGSAGKYLRLPASETGSGCFLGCISRNILDPKHAARKAALKGLLAPPRRAKKESTLKGSESRQSITTLSSMKSSRKT</sequence>
<dbReference type="InterPro" id="IPR042620">
    <property type="entry name" value="NSUN7"/>
</dbReference>
<gene>
    <name evidence="2" type="ORF">OKIOD_LOCUS15748</name>
</gene>
<protein>
    <submittedName>
        <fullName evidence="2">Oidioi.mRNA.OKI2018_I69.chr2.g6983.t1.cds</fullName>
    </submittedName>
</protein>
<feature type="region of interest" description="Disordered" evidence="1">
    <location>
        <begin position="504"/>
        <end position="541"/>
    </location>
</feature>
<proteinExistence type="predicted"/>
<evidence type="ECO:0000313" key="3">
    <source>
        <dbReference type="Proteomes" id="UP001158576"/>
    </source>
</evidence>
<evidence type="ECO:0000256" key="1">
    <source>
        <dbReference type="SAM" id="MobiDB-lite"/>
    </source>
</evidence>
<dbReference type="InterPro" id="IPR029063">
    <property type="entry name" value="SAM-dependent_MTases_sf"/>
</dbReference>
<reference evidence="2 3" key="1">
    <citation type="submission" date="2021-04" db="EMBL/GenBank/DDBJ databases">
        <authorList>
            <person name="Bliznina A."/>
        </authorList>
    </citation>
    <scope>NUCLEOTIDE SEQUENCE [LARGE SCALE GENOMIC DNA]</scope>
</reference>
<organism evidence="2 3">
    <name type="scientific">Oikopleura dioica</name>
    <name type="common">Tunicate</name>
    <dbReference type="NCBI Taxonomy" id="34765"/>
    <lineage>
        <taxon>Eukaryota</taxon>
        <taxon>Metazoa</taxon>
        <taxon>Chordata</taxon>
        <taxon>Tunicata</taxon>
        <taxon>Appendicularia</taxon>
        <taxon>Copelata</taxon>
        <taxon>Oikopleuridae</taxon>
        <taxon>Oikopleura</taxon>
    </lineage>
</organism>
<dbReference type="Gene3D" id="3.40.50.150">
    <property type="entry name" value="Vaccinia Virus protein VP39"/>
    <property type="match status" value="1"/>
</dbReference>
<evidence type="ECO:0000313" key="2">
    <source>
        <dbReference type="EMBL" id="CAG5112808.1"/>
    </source>
</evidence>
<dbReference type="PANTHER" id="PTHR14663:SF2">
    <property type="entry name" value="METHYLTRANSFERASE NSUN7-RELATED"/>
    <property type="match status" value="1"/>
</dbReference>